<dbReference type="EMBL" id="KZ613912">
    <property type="protein sequence ID" value="PMD51639.1"/>
    <property type="molecule type" value="Genomic_DNA"/>
</dbReference>
<gene>
    <name evidence="8" type="ORF">K444DRAFT_545303</name>
</gene>
<evidence type="ECO:0000256" key="4">
    <source>
        <dbReference type="ARBA" id="ARBA00023136"/>
    </source>
</evidence>
<comment type="subcellular location">
    <subcellularLocation>
        <location evidence="1">Membrane</location>
        <topology evidence="1">Multi-pass membrane protein</topology>
    </subcellularLocation>
</comment>
<keyword evidence="2 6" id="KW-0812">Transmembrane</keyword>
<dbReference type="InterPro" id="IPR036259">
    <property type="entry name" value="MFS_trans_sf"/>
</dbReference>
<dbReference type="PROSITE" id="PS00216">
    <property type="entry name" value="SUGAR_TRANSPORT_1"/>
    <property type="match status" value="1"/>
</dbReference>
<dbReference type="RefSeq" id="XP_024728543.1">
    <property type="nucleotide sequence ID" value="XM_024876126.1"/>
</dbReference>
<feature type="region of interest" description="Disordered" evidence="5">
    <location>
        <begin position="629"/>
        <end position="694"/>
    </location>
</feature>
<dbReference type="GO" id="GO:0016020">
    <property type="term" value="C:membrane"/>
    <property type="evidence" value="ECO:0007669"/>
    <property type="project" value="UniProtKB-SubCell"/>
</dbReference>
<dbReference type="GeneID" id="36584205"/>
<dbReference type="InterPro" id="IPR020846">
    <property type="entry name" value="MFS_dom"/>
</dbReference>
<dbReference type="AlphaFoldDB" id="A0A2J6SLJ1"/>
<evidence type="ECO:0000259" key="7">
    <source>
        <dbReference type="PROSITE" id="PS50850"/>
    </source>
</evidence>
<feature type="transmembrane region" description="Helical" evidence="6">
    <location>
        <begin position="237"/>
        <end position="255"/>
    </location>
</feature>
<dbReference type="InParanoid" id="A0A2J6SLJ1"/>
<evidence type="ECO:0000256" key="5">
    <source>
        <dbReference type="SAM" id="MobiDB-lite"/>
    </source>
</evidence>
<dbReference type="PROSITE" id="PS50850">
    <property type="entry name" value="MFS"/>
    <property type="match status" value="1"/>
</dbReference>
<evidence type="ECO:0000313" key="8">
    <source>
        <dbReference type="EMBL" id="PMD51639.1"/>
    </source>
</evidence>
<dbReference type="Gene3D" id="1.20.1250.20">
    <property type="entry name" value="MFS general substrate transporter like domains"/>
    <property type="match status" value="2"/>
</dbReference>
<dbReference type="OrthoDB" id="433512at2759"/>
<feature type="transmembrane region" description="Helical" evidence="6">
    <location>
        <begin position="187"/>
        <end position="209"/>
    </location>
</feature>
<feature type="domain" description="Major facilitator superfamily (MFS) profile" evidence="7">
    <location>
        <begin position="48"/>
        <end position="571"/>
    </location>
</feature>
<protein>
    <submittedName>
        <fullName evidence="8">MFS general substrate transporter</fullName>
    </submittedName>
</protein>
<dbReference type="SUPFAM" id="SSF103473">
    <property type="entry name" value="MFS general substrate transporter"/>
    <property type="match status" value="1"/>
</dbReference>
<dbReference type="PANTHER" id="PTHR24064">
    <property type="entry name" value="SOLUTE CARRIER FAMILY 22 MEMBER"/>
    <property type="match status" value="1"/>
</dbReference>
<dbReference type="InterPro" id="IPR005829">
    <property type="entry name" value="Sugar_transporter_CS"/>
</dbReference>
<feature type="transmembrane region" description="Helical" evidence="6">
    <location>
        <begin position="471"/>
        <end position="495"/>
    </location>
</feature>
<dbReference type="Proteomes" id="UP000235371">
    <property type="component" value="Unassembled WGS sequence"/>
</dbReference>
<dbReference type="GO" id="GO:0022857">
    <property type="term" value="F:transmembrane transporter activity"/>
    <property type="evidence" value="ECO:0007669"/>
    <property type="project" value="InterPro"/>
</dbReference>
<feature type="transmembrane region" description="Helical" evidence="6">
    <location>
        <begin position="446"/>
        <end position="465"/>
    </location>
</feature>
<keyword evidence="9" id="KW-1185">Reference proteome</keyword>
<evidence type="ECO:0000256" key="6">
    <source>
        <dbReference type="SAM" id="Phobius"/>
    </source>
</evidence>
<feature type="transmembrane region" description="Helical" evidence="6">
    <location>
        <begin position="91"/>
        <end position="112"/>
    </location>
</feature>
<proteinExistence type="predicted"/>
<evidence type="ECO:0000256" key="2">
    <source>
        <dbReference type="ARBA" id="ARBA00022692"/>
    </source>
</evidence>
<accession>A0A2J6SLJ1</accession>
<organism evidence="8 9">
    <name type="scientific">Hyaloscypha bicolor E</name>
    <dbReference type="NCBI Taxonomy" id="1095630"/>
    <lineage>
        <taxon>Eukaryota</taxon>
        <taxon>Fungi</taxon>
        <taxon>Dikarya</taxon>
        <taxon>Ascomycota</taxon>
        <taxon>Pezizomycotina</taxon>
        <taxon>Leotiomycetes</taxon>
        <taxon>Helotiales</taxon>
        <taxon>Hyaloscyphaceae</taxon>
        <taxon>Hyaloscypha</taxon>
        <taxon>Hyaloscypha bicolor</taxon>
    </lineage>
</organism>
<feature type="transmembrane region" description="Helical" evidence="6">
    <location>
        <begin position="412"/>
        <end position="434"/>
    </location>
</feature>
<evidence type="ECO:0000256" key="3">
    <source>
        <dbReference type="ARBA" id="ARBA00022989"/>
    </source>
</evidence>
<name>A0A2J6SLJ1_9HELO</name>
<feature type="transmembrane region" description="Helical" evidence="6">
    <location>
        <begin position="507"/>
        <end position="532"/>
    </location>
</feature>
<dbReference type="STRING" id="1095630.A0A2J6SLJ1"/>
<evidence type="ECO:0000256" key="1">
    <source>
        <dbReference type="ARBA" id="ARBA00004141"/>
    </source>
</evidence>
<dbReference type="Pfam" id="PF00083">
    <property type="entry name" value="Sugar_tr"/>
    <property type="match status" value="2"/>
</dbReference>
<sequence length="694" mass="77357">MVLWGFRWLRLFLNPFSKDSFEHISESDRRLYILERLEGAEFSEWSWVVIVAGVGFFTDAYAIFAINMVVPMLGIIYYADNNGVMPHNYDIALSVVTLGGSIIGQIGFGFAADIWGRRKMYGTELVITIAATLGIVMSSNGTEGSMSVIAWLLVWRFVLGIGIGAEQNEQSSNIGSRFAPTRLRGRMLTAVFMCQPLGQLAATLVTLIATARQRNSIPADATSQSCDAQCRMTLDSIWRWIIGVGVIPAVVALWFRLTIIESPRYTADVGRDTRKAASELDRYLLMQTAALSAISISIHSWVASEDGHISRTSSPLPYQPKTTQDPEEHFLEVLEPEDAEIPTPPAPSWKDFKQYFWHDGNLRTLIATSFCWFCVDLPFYGLGMNSPKIITTIWYGKNPPPIQIYSIITHNVWQSLIIVSLGAITGCAITLVAIDKLGRRNIQINGFFWLFILFVVIGGSFNHLYEIGGSSAIIVLYILCQIFFNFGPNTTTYIMPAELFPTRYRSLCHGISAAFGKLGSVIAQLFLAYINYGHGIDYQKINKWLPYSLLIFSIFMLLGLLTTIRMLPGDETNPDTTIKTLEQWALGRPVPNAFATHPLSLFTARTWHLVVHVADRIYMLADGLLGGEEKERREGLKKQKHETEMEMRHIEELSRGPGSFRDMDGEGGGRGPSPFVSGHVDGNSPGHLSPDVGR</sequence>
<reference evidence="8 9" key="1">
    <citation type="submission" date="2016-04" db="EMBL/GenBank/DDBJ databases">
        <title>A degradative enzymes factory behind the ericoid mycorrhizal symbiosis.</title>
        <authorList>
            <consortium name="DOE Joint Genome Institute"/>
            <person name="Martino E."/>
            <person name="Morin E."/>
            <person name="Grelet G."/>
            <person name="Kuo A."/>
            <person name="Kohler A."/>
            <person name="Daghino S."/>
            <person name="Barry K."/>
            <person name="Choi C."/>
            <person name="Cichocki N."/>
            <person name="Clum A."/>
            <person name="Copeland A."/>
            <person name="Hainaut M."/>
            <person name="Haridas S."/>
            <person name="Labutti K."/>
            <person name="Lindquist E."/>
            <person name="Lipzen A."/>
            <person name="Khouja H.-R."/>
            <person name="Murat C."/>
            <person name="Ohm R."/>
            <person name="Olson A."/>
            <person name="Spatafora J."/>
            <person name="Veneault-Fourrey C."/>
            <person name="Henrissat B."/>
            <person name="Grigoriev I."/>
            <person name="Martin F."/>
            <person name="Perotto S."/>
        </authorList>
    </citation>
    <scope>NUCLEOTIDE SEQUENCE [LARGE SCALE GENOMIC DNA]</scope>
    <source>
        <strain evidence="8 9">E</strain>
    </source>
</reference>
<dbReference type="InterPro" id="IPR005828">
    <property type="entry name" value="MFS_sugar_transport-like"/>
</dbReference>
<feature type="compositionally biased region" description="Basic and acidic residues" evidence="5">
    <location>
        <begin position="629"/>
        <end position="654"/>
    </location>
</feature>
<keyword evidence="3 6" id="KW-1133">Transmembrane helix</keyword>
<evidence type="ECO:0000313" key="9">
    <source>
        <dbReference type="Proteomes" id="UP000235371"/>
    </source>
</evidence>
<keyword evidence="4 6" id="KW-0472">Membrane</keyword>
<feature type="transmembrane region" description="Helical" evidence="6">
    <location>
        <begin position="544"/>
        <end position="564"/>
    </location>
</feature>
<feature type="transmembrane region" description="Helical" evidence="6">
    <location>
        <begin position="46"/>
        <end position="79"/>
    </location>
</feature>